<comment type="caution">
    <text evidence="3">The sequence shown here is derived from an EMBL/GenBank/DDBJ whole genome shotgun (WGS) entry which is preliminary data.</text>
</comment>
<dbReference type="Pfam" id="PF13855">
    <property type="entry name" value="LRR_8"/>
    <property type="match status" value="1"/>
</dbReference>
<dbReference type="InterPro" id="IPR050905">
    <property type="entry name" value="Plant_NBS-LRR"/>
</dbReference>
<dbReference type="Proteomes" id="UP000541444">
    <property type="component" value="Unassembled WGS sequence"/>
</dbReference>
<organism evidence="3 4">
    <name type="scientific">Kingdonia uniflora</name>
    <dbReference type="NCBI Taxonomy" id="39325"/>
    <lineage>
        <taxon>Eukaryota</taxon>
        <taxon>Viridiplantae</taxon>
        <taxon>Streptophyta</taxon>
        <taxon>Embryophyta</taxon>
        <taxon>Tracheophyta</taxon>
        <taxon>Spermatophyta</taxon>
        <taxon>Magnoliopsida</taxon>
        <taxon>Ranunculales</taxon>
        <taxon>Circaeasteraceae</taxon>
        <taxon>Kingdonia</taxon>
    </lineage>
</organism>
<feature type="domain" description="Disease resistance protein At4g27190-like leucine-rich repeats" evidence="2">
    <location>
        <begin position="614"/>
        <end position="727"/>
    </location>
</feature>
<dbReference type="InterPro" id="IPR032675">
    <property type="entry name" value="LRR_dom_sf"/>
</dbReference>
<dbReference type="InterPro" id="IPR057135">
    <property type="entry name" value="At4g27190-like_LRR"/>
</dbReference>
<keyword evidence="1" id="KW-0611">Plant defense</keyword>
<name>A0A7J7NS27_9MAGN</name>
<dbReference type="PANTHER" id="PTHR33463">
    <property type="entry name" value="NB-ARC DOMAIN-CONTAINING PROTEIN-RELATED"/>
    <property type="match status" value="1"/>
</dbReference>
<dbReference type="SUPFAM" id="SSF52058">
    <property type="entry name" value="L domain-like"/>
    <property type="match status" value="2"/>
</dbReference>
<dbReference type="EMBL" id="JACGCM010000628">
    <property type="protein sequence ID" value="KAF6169728.1"/>
    <property type="molecule type" value="Genomic_DNA"/>
</dbReference>
<dbReference type="AlphaFoldDB" id="A0A7J7NS27"/>
<sequence length="769" mass="87763">MYGGMSRVIASIKLSYDFLETSETKLSFLLCALFPEDHKITMDVLVGYAMGENSLGVVETLREARGNLHIMVDTLVSSGLLLKGENDGYVVMHDIVCDAAISIARKNKNESIISTGLGLQKWLEMKEAGKCLRMSLMGNDIHQVPAVTPECSQLMTLSLGSNRSLEEIPDGFFGGMKCLATLDLSDIGISSLPQSLSSLNNCLRSVYLDKCIRLEDISVIGNLKTLEVLNLKGTGIPRLPEEISKLTNLKMLNLTNIKYLKSIPPTVISSLFNLEELYMRKSFSRWEMEGTGDNASLAEVTSLTNLTSLYLDIPNAKWLSTDIGQCHHWEKLEKFCFYTAVGYSIFRFFRKSERYRAVSLETSSDSFPVAAWVNVLMGRTYDLFLFKCEGMKNVLQLNPNGRFYNLKSLDIKYGREMEYVVNVEEQVPETMFPNLEILKLSSMYKLKAIWNGPLIERTSFGKLKVLQISECDELVNILPFLLWTRLQNLEEIEIEKCTKLEKVFESDGFEDGSANILKLRSIKLYNLPSLTSIWKGAVPLIRLENLKILAVTFCNSLRSGYLFHSVAFSQRFQQLEDLKIIKCRPFIKLIAEEDEKEGMEIKSCPINFIALPPQPPIFSNLKKLNIQSCNGLKCIFPIQILQGLLQLEKFFVYDCNEMEDLTEFEECQEEEDGRMTIRLPRLRILVLSKLPRLSSFFSHRRRLPHVLLECPNLKTLGIYDCPNLKRLPFGPQSTLKLKKFYINDVEWFEKLKWDDPSVKSQLQQLLSED</sequence>
<dbReference type="Gene3D" id="1.10.10.10">
    <property type="entry name" value="Winged helix-like DNA-binding domain superfamily/Winged helix DNA-binding domain"/>
    <property type="match status" value="1"/>
</dbReference>
<evidence type="ECO:0000259" key="2">
    <source>
        <dbReference type="Pfam" id="PF23247"/>
    </source>
</evidence>
<dbReference type="InterPro" id="IPR036388">
    <property type="entry name" value="WH-like_DNA-bd_sf"/>
</dbReference>
<dbReference type="PANTHER" id="PTHR33463:SF209">
    <property type="entry name" value="DISEASE RESISTANCE PROTEIN RPS2-LIKE"/>
    <property type="match status" value="1"/>
</dbReference>
<proteinExistence type="predicted"/>
<accession>A0A7J7NS27</accession>
<protein>
    <recommendedName>
        <fullName evidence="2">Disease resistance protein At4g27190-like leucine-rich repeats domain-containing protein</fullName>
    </recommendedName>
</protein>
<evidence type="ECO:0000313" key="3">
    <source>
        <dbReference type="EMBL" id="KAF6169728.1"/>
    </source>
</evidence>
<reference evidence="3 4" key="1">
    <citation type="journal article" date="2020" name="IScience">
        <title>Genome Sequencing of the Endangered Kingdonia uniflora (Circaeasteraceae, Ranunculales) Reveals Potential Mechanisms of Evolutionary Specialization.</title>
        <authorList>
            <person name="Sun Y."/>
            <person name="Deng T."/>
            <person name="Zhang A."/>
            <person name="Moore M.J."/>
            <person name="Landis J.B."/>
            <person name="Lin N."/>
            <person name="Zhang H."/>
            <person name="Zhang X."/>
            <person name="Huang J."/>
            <person name="Zhang X."/>
            <person name="Sun H."/>
            <person name="Wang H."/>
        </authorList>
    </citation>
    <scope>NUCLEOTIDE SEQUENCE [LARGE SCALE GENOMIC DNA]</scope>
    <source>
        <strain evidence="3">TB1705</strain>
        <tissue evidence="3">Leaf</tissue>
    </source>
</reference>
<evidence type="ECO:0000256" key="1">
    <source>
        <dbReference type="ARBA" id="ARBA00022821"/>
    </source>
</evidence>
<feature type="domain" description="Disease resistance protein At4g27190-like leucine-rich repeats" evidence="2">
    <location>
        <begin position="435"/>
        <end position="584"/>
    </location>
</feature>
<keyword evidence="4" id="KW-1185">Reference proteome</keyword>
<dbReference type="GO" id="GO:0006952">
    <property type="term" value="P:defense response"/>
    <property type="evidence" value="ECO:0007669"/>
    <property type="project" value="UniProtKB-KW"/>
</dbReference>
<dbReference type="InterPro" id="IPR001611">
    <property type="entry name" value="Leu-rich_rpt"/>
</dbReference>
<dbReference type="OrthoDB" id="1938824at2759"/>
<dbReference type="Gene3D" id="3.80.10.10">
    <property type="entry name" value="Ribonuclease Inhibitor"/>
    <property type="match status" value="3"/>
</dbReference>
<evidence type="ECO:0000313" key="4">
    <source>
        <dbReference type="Proteomes" id="UP000541444"/>
    </source>
</evidence>
<gene>
    <name evidence="3" type="ORF">GIB67_004120</name>
</gene>
<dbReference type="Pfam" id="PF23247">
    <property type="entry name" value="LRR_RPS2"/>
    <property type="match status" value="2"/>
</dbReference>